<dbReference type="InterPro" id="IPR050268">
    <property type="entry name" value="NADH-dep_flavin_reductase"/>
</dbReference>
<reference evidence="3" key="1">
    <citation type="submission" date="2019-04" db="EMBL/GenBank/DDBJ databases">
        <title>Evolution of Biomass-Degrading Anaerobic Consortia Revealed by Metagenomics.</title>
        <authorList>
            <person name="Peng X."/>
        </authorList>
    </citation>
    <scope>NUCLEOTIDE SEQUENCE</scope>
    <source>
        <strain evidence="3">SIG66</strain>
    </source>
</reference>
<gene>
    <name evidence="3" type="ORF">E7027_02660</name>
</gene>
<evidence type="ECO:0000313" key="4">
    <source>
        <dbReference type="Proteomes" id="UP000725649"/>
    </source>
</evidence>
<evidence type="ECO:0000259" key="2">
    <source>
        <dbReference type="SMART" id="SM00903"/>
    </source>
</evidence>
<name>A0A928DNG5_9BACT</name>
<comment type="caution">
    <text evidence="3">The sequence shown here is derived from an EMBL/GenBank/DDBJ whole genome shotgun (WGS) entry which is preliminary data.</text>
</comment>
<dbReference type="Gene3D" id="2.30.110.10">
    <property type="entry name" value="Electron Transport, Fmn-binding Protein, Chain A"/>
    <property type="match status" value="1"/>
</dbReference>
<sequence length="169" mass="18491">MAANEINEGLNYITYGLYIVTSVDGEKKNGLIVNTVFQVTAQPAQVAISVNKNSLTHDIITKSRVFAAMPLEQESTLPFIGIFGFRSGKTFDKFSKVPYKTGFLGCPIVTEHTLSYMEVEVNNTVDLGTHTLFIGEVKDAGVLKQGQALTYDYYHHVIKGKTPAGATHS</sequence>
<dbReference type="EMBL" id="SUVG01000003">
    <property type="protein sequence ID" value="MBE6421028.1"/>
    <property type="molecule type" value="Genomic_DNA"/>
</dbReference>
<organism evidence="3 4">
    <name type="scientific">Candidatus Avelusimicrobium gallicola</name>
    <dbReference type="NCBI Taxonomy" id="2562704"/>
    <lineage>
        <taxon>Bacteria</taxon>
        <taxon>Pseudomonadati</taxon>
        <taxon>Elusimicrobiota</taxon>
        <taxon>Elusimicrobia</taxon>
        <taxon>Elusimicrobiales</taxon>
        <taxon>Elusimicrobiaceae</taxon>
        <taxon>Candidatus Avelusimicrobium</taxon>
    </lineage>
</organism>
<accession>A0A928DNG5</accession>
<dbReference type="Pfam" id="PF01613">
    <property type="entry name" value="Flavin_Reduct"/>
    <property type="match status" value="1"/>
</dbReference>
<dbReference type="PANTHER" id="PTHR30466">
    <property type="entry name" value="FLAVIN REDUCTASE"/>
    <property type="match status" value="1"/>
</dbReference>
<keyword evidence="1" id="KW-0560">Oxidoreductase</keyword>
<dbReference type="PANTHER" id="PTHR30466:SF1">
    <property type="entry name" value="FMN REDUCTASE (NADH) RUTF"/>
    <property type="match status" value="1"/>
</dbReference>
<protein>
    <submittedName>
        <fullName evidence="3">Flavin reductase</fullName>
    </submittedName>
</protein>
<dbReference type="Proteomes" id="UP000725649">
    <property type="component" value="Unassembled WGS sequence"/>
</dbReference>
<feature type="domain" description="Flavin reductase like" evidence="2">
    <location>
        <begin position="10"/>
        <end position="161"/>
    </location>
</feature>
<dbReference type="SUPFAM" id="SSF50475">
    <property type="entry name" value="FMN-binding split barrel"/>
    <property type="match status" value="1"/>
</dbReference>
<dbReference type="InterPro" id="IPR012349">
    <property type="entry name" value="Split_barrel_FMN-bd"/>
</dbReference>
<dbReference type="GO" id="GO:0010181">
    <property type="term" value="F:FMN binding"/>
    <property type="evidence" value="ECO:0007669"/>
    <property type="project" value="InterPro"/>
</dbReference>
<evidence type="ECO:0000256" key="1">
    <source>
        <dbReference type="ARBA" id="ARBA00023002"/>
    </source>
</evidence>
<dbReference type="InterPro" id="IPR002563">
    <property type="entry name" value="Flavin_Rdtase-like_dom"/>
</dbReference>
<dbReference type="GO" id="GO:0042602">
    <property type="term" value="F:riboflavin reductase (NADPH) activity"/>
    <property type="evidence" value="ECO:0007669"/>
    <property type="project" value="TreeGrafter"/>
</dbReference>
<dbReference type="SMART" id="SM00903">
    <property type="entry name" value="Flavin_Reduct"/>
    <property type="match status" value="1"/>
</dbReference>
<evidence type="ECO:0000313" key="3">
    <source>
        <dbReference type="EMBL" id="MBE6421028.1"/>
    </source>
</evidence>
<proteinExistence type="predicted"/>
<dbReference type="AlphaFoldDB" id="A0A928DNG5"/>